<proteinExistence type="predicted"/>
<feature type="domain" description="ApeI dehydratase-like" evidence="2">
    <location>
        <begin position="455"/>
        <end position="553"/>
    </location>
</feature>
<dbReference type="Pfam" id="PF00501">
    <property type="entry name" value="AMP-binding"/>
    <property type="match status" value="1"/>
</dbReference>
<comment type="caution">
    <text evidence="3">The sequence shown here is derived from an EMBL/GenBank/DDBJ whole genome shotgun (WGS) entry which is preliminary data.</text>
</comment>
<organism evidence="3 4">
    <name type="scientific">Kingella pumchi</name>
    <dbReference type="NCBI Taxonomy" id="2779506"/>
    <lineage>
        <taxon>Bacteria</taxon>
        <taxon>Pseudomonadati</taxon>
        <taxon>Pseudomonadota</taxon>
        <taxon>Betaproteobacteria</taxon>
        <taxon>Neisseriales</taxon>
        <taxon>Neisseriaceae</taxon>
        <taxon>Kingella</taxon>
    </lineage>
</organism>
<name>A0ABS9NRB9_9NEIS</name>
<dbReference type="InterPro" id="IPR029069">
    <property type="entry name" value="HotDog_dom_sf"/>
</dbReference>
<dbReference type="InterPro" id="IPR045851">
    <property type="entry name" value="AMP-bd_C_sf"/>
</dbReference>
<dbReference type="InterPro" id="IPR054545">
    <property type="entry name" value="ApeI-like"/>
</dbReference>
<feature type="domain" description="AMP-dependent synthetase/ligase" evidence="1">
    <location>
        <begin position="134"/>
        <end position="292"/>
    </location>
</feature>
<dbReference type="Pfam" id="PF22818">
    <property type="entry name" value="ApeI-like"/>
    <property type="match status" value="1"/>
</dbReference>
<evidence type="ECO:0000313" key="4">
    <source>
        <dbReference type="Proteomes" id="UP001298424"/>
    </source>
</evidence>
<dbReference type="EMBL" id="JAKOOW010000078">
    <property type="protein sequence ID" value="MCG6505102.1"/>
    <property type="molecule type" value="Genomic_DNA"/>
</dbReference>
<dbReference type="Gene3D" id="3.30.300.30">
    <property type="match status" value="1"/>
</dbReference>
<evidence type="ECO:0000259" key="2">
    <source>
        <dbReference type="Pfam" id="PF22818"/>
    </source>
</evidence>
<dbReference type="SUPFAM" id="SSF56801">
    <property type="entry name" value="Acetyl-CoA synthetase-like"/>
    <property type="match status" value="1"/>
</dbReference>
<dbReference type="InterPro" id="IPR000873">
    <property type="entry name" value="AMP-dep_synth/lig_dom"/>
</dbReference>
<gene>
    <name evidence="3" type="ORF">MB824_11455</name>
</gene>
<accession>A0ABS9NRB9</accession>
<dbReference type="SUPFAM" id="SSF54637">
    <property type="entry name" value="Thioesterase/thiol ester dehydrase-isomerase"/>
    <property type="match status" value="1"/>
</dbReference>
<dbReference type="RefSeq" id="WP_238748669.1">
    <property type="nucleotide sequence ID" value="NZ_JAKOOW010000078.1"/>
</dbReference>
<dbReference type="InterPro" id="IPR050237">
    <property type="entry name" value="ATP-dep_AMP-bd_enzyme"/>
</dbReference>
<dbReference type="PANTHER" id="PTHR43767:SF10">
    <property type="entry name" value="SURFACTIN SYNTHASE SUBUNIT 1"/>
    <property type="match status" value="1"/>
</dbReference>
<evidence type="ECO:0000313" key="3">
    <source>
        <dbReference type="EMBL" id="MCG6505102.1"/>
    </source>
</evidence>
<dbReference type="Proteomes" id="UP001298424">
    <property type="component" value="Unassembled WGS sequence"/>
</dbReference>
<dbReference type="InterPro" id="IPR042099">
    <property type="entry name" value="ANL_N_sf"/>
</dbReference>
<sequence length="558" mass="60580">MSATASPLLSLLHRPADALLAENWTAAQFAAATAALAVRLRENDVHTVALWFDDGARFASALLSAWQAGAEVYLPPNLADANRSWADQAGALWLSDDETLSGCQWHYGADAEQVDAPAQAMPLPAAGARLRLKTSGSSGEAKVIEKTFAQMQAEAAALSRRLPAAWRGLTAHGSVSPQHLYGLSFRVFAALSCGWVLGRRQCVYPEDLIAASRAPCIWIASPALLNRLGEARDWPRLRQNLRGIVSAGGMLPESTAEMLHGKLDFFPHDVYGSTETGAVALREGGGAWTLLPAVSADISGGGTLALEAPWTAGRQQTADAAELSGSSLKLLGRQDRIIKFEDKRVSLNQIEHDLLEHPWTDDAHCGRHPQHGRIAAWVALNAEGIAAWREQGRPAVIDALRRHLAQTQDTAALPRYWRFAAALPRNPQAKIGEQDFQAAFTVPQTAPQWRLIEQDQNSGSYRFSGCVPLDLAWFGGHFATFPLVPGVIEVQWAMDLAASLGWANGSIKQIENLKYQHFVRPNDTVDLTLRYDEAKRKIHFSITQGDTACASGRVALHG</sequence>
<reference evidence="3 4" key="1">
    <citation type="submission" date="2022-02" db="EMBL/GenBank/DDBJ databases">
        <title>Genome sequence data of Kingella unionensis sp. nov. strain CICC 24913 (CCUG 75125).</title>
        <authorList>
            <person name="Xiao M."/>
        </authorList>
    </citation>
    <scope>NUCLEOTIDE SEQUENCE [LARGE SCALE GENOMIC DNA]</scope>
    <source>
        <strain evidence="3 4">CICC 24913</strain>
    </source>
</reference>
<dbReference type="Gene3D" id="3.40.50.12780">
    <property type="entry name" value="N-terminal domain of ligase-like"/>
    <property type="match status" value="1"/>
</dbReference>
<protein>
    <submittedName>
        <fullName evidence="3">AMP-binding protein</fullName>
    </submittedName>
</protein>
<keyword evidence="4" id="KW-1185">Reference proteome</keyword>
<evidence type="ECO:0000259" key="1">
    <source>
        <dbReference type="Pfam" id="PF00501"/>
    </source>
</evidence>
<dbReference type="PANTHER" id="PTHR43767">
    <property type="entry name" value="LONG-CHAIN-FATTY-ACID--COA LIGASE"/>
    <property type="match status" value="1"/>
</dbReference>
<dbReference type="Gene3D" id="3.10.129.10">
    <property type="entry name" value="Hotdog Thioesterase"/>
    <property type="match status" value="1"/>
</dbReference>